<dbReference type="EMBL" id="KB446558">
    <property type="protein sequence ID" value="EME83610.1"/>
    <property type="molecule type" value="Genomic_DNA"/>
</dbReference>
<evidence type="ECO:0000256" key="1">
    <source>
        <dbReference type="ARBA" id="ARBA00022833"/>
    </source>
</evidence>
<keyword evidence="8" id="KW-1185">Reference proteome</keyword>
<accession>M2Z196</accession>
<dbReference type="AlphaFoldDB" id="M2Z196"/>
<keyword evidence="4" id="KW-0804">Transcription</keyword>
<reference evidence="7 8" key="1">
    <citation type="journal article" date="2012" name="PLoS Pathog.">
        <title>Diverse lifestyles and strategies of plant pathogenesis encoded in the genomes of eighteen Dothideomycetes fungi.</title>
        <authorList>
            <person name="Ohm R.A."/>
            <person name="Feau N."/>
            <person name="Henrissat B."/>
            <person name="Schoch C.L."/>
            <person name="Horwitz B.A."/>
            <person name="Barry K.W."/>
            <person name="Condon B.J."/>
            <person name="Copeland A.C."/>
            <person name="Dhillon B."/>
            <person name="Glaser F."/>
            <person name="Hesse C.N."/>
            <person name="Kosti I."/>
            <person name="LaButti K."/>
            <person name="Lindquist E.A."/>
            <person name="Lucas S."/>
            <person name="Salamov A.A."/>
            <person name="Bradshaw R.E."/>
            <person name="Ciuffetti L."/>
            <person name="Hamelin R.C."/>
            <person name="Kema G.H.J."/>
            <person name="Lawrence C."/>
            <person name="Scott J.A."/>
            <person name="Spatafora J.W."/>
            <person name="Turgeon B.G."/>
            <person name="de Wit P.J.G.M."/>
            <person name="Zhong S."/>
            <person name="Goodwin S.B."/>
            <person name="Grigoriev I.V."/>
        </authorList>
    </citation>
    <scope>NUCLEOTIDE SEQUENCE [LARGE SCALE GENOMIC DNA]</scope>
    <source>
        <strain evidence="7 8">CIRAD86</strain>
    </source>
</reference>
<keyword evidence="5" id="KW-0539">Nucleus</keyword>
<keyword evidence="2" id="KW-0805">Transcription regulation</keyword>
<dbReference type="Pfam" id="PF04082">
    <property type="entry name" value="Fungal_trans"/>
    <property type="match status" value="1"/>
</dbReference>
<dbReference type="HOGENOM" id="CLU_934229_0_0_1"/>
<gene>
    <name evidence="7" type="ORF">MYCFIDRAFT_211376</name>
</gene>
<dbReference type="eggNOG" id="ENOG502RS2Q">
    <property type="taxonomic scope" value="Eukaryota"/>
</dbReference>
<sequence>MAFGLGMHRDLGPNSRSMMPDFDKREYRKCWWAVLQAEAFISLEFGRPCMIRYEDYDQPPLVETDFNSYSGSADFSIQQDFCAIMSDLSEIALRIAALHSPRNMHENLPNVAADLAAVEWRLPVGHDIWSCQIRIYYSFLKLTTYRARNSPEASMICAESASTILTTLETMAARDLIRKCQLYFSTALYAAAIQFAQEVRSALQAGSKIRAVSARAQLERTLHPAQLLANYWPNAKALYKLCISLSNRCLNMIHGIAAEASSVPTNAINDLTWRDIMGGSGWPEFDVNFDAGEWMNIS</sequence>
<dbReference type="KEGG" id="pfj:MYCFIDRAFT_211376"/>
<feature type="domain" description="Xylanolytic transcriptional activator regulatory" evidence="6">
    <location>
        <begin position="1"/>
        <end position="103"/>
    </location>
</feature>
<dbReference type="PANTHER" id="PTHR47171">
    <property type="entry name" value="FARA-RELATED"/>
    <property type="match status" value="1"/>
</dbReference>
<dbReference type="OrthoDB" id="5046242at2759"/>
<dbReference type="GO" id="GO:0003677">
    <property type="term" value="F:DNA binding"/>
    <property type="evidence" value="ECO:0007669"/>
    <property type="project" value="UniProtKB-KW"/>
</dbReference>
<dbReference type="GO" id="GO:0006351">
    <property type="term" value="P:DNA-templated transcription"/>
    <property type="evidence" value="ECO:0007669"/>
    <property type="project" value="InterPro"/>
</dbReference>
<dbReference type="VEuPathDB" id="FungiDB:MYCFIDRAFT_211376"/>
<evidence type="ECO:0000256" key="3">
    <source>
        <dbReference type="ARBA" id="ARBA00023125"/>
    </source>
</evidence>
<evidence type="ECO:0000259" key="6">
    <source>
        <dbReference type="Pfam" id="PF04082"/>
    </source>
</evidence>
<dbReference type="InterPro" id="IPR052073">
    <property type="entry name" value="Amide_Lactam_Regulators"/>
</dbReference>
<evidence type="ECO:0000313" key="7">
    <source>
        <dbReference type="EMBL" id="EME83610.1"/>
    </source>
</evidence>
<name>M2Z196_PSEFD</name>
<evidence type="ECO:0000256" key="4">
    <source>
        <dbReference type="ARBA" id="ARBA00023163"/>
    </source>
</evidence>
<dbReference type="CDD" id="cd12148">
    <property type="entry name" value="fungal_TF_MHR"/>
    <property type="match status" value="1"/>
</dbReference>
<dbReference type="GeneID" id="19337391"/>
<evidence type="ECO:0000256" key="2">
    <source>
        <dbReference type="ARBA" id="ARBA00023015"/>
    </source>
</evidence>
<dbReference type="InterPro" id="IPR007219">
    <property type="entry name" value="XnlR_reg_dom"/>
</dbReference>
<dbReference type="Proteomes" id="UP000016932">
    <property type="component" value="Unassembled WGS sequence"/>
</dbReference>
<keyword evidence="1" id="KW-0862">Zinc</keyword>
<dbReference type="PANTHER" id="PTHR47171:SF4">
    <property type="entry name" value="ACETAMIDASE REGULATORY PROTEIN"/>
    <property type="match status" value="1"/>
</dbReference>
<protein>
    <recommendedName>
        <fullName evidence="6">Xylanolytic transcriptional activator regulatory domain-containing protein</fullName>
    </recommendedName>
</protein>
<evidence type="ECO:0000256" key="5">
    <source>
        <dbReference type="ARBA" id="ARBA00023242"/>
    </source>
</evidence>
<keyword evidence="3" id="KW-0238">DNA-binding</keyword>
<proteinExistence type="predicted"/>
<dbReference type="GO" id="GO:0008270">
    <property type="term" value="F:zinc ion binding"/>
    <property type="evidence" value="ECO:0007669"/>
    <property type="project" value="InterPro"/>
</dbReference>
<dbReference type="RefSeq" id="XP_007926785.1">
    <property type="nucleotide sequence ID" value="XM_007928594.1"/>
</dbReference>
<organism evidence="7 8">
    <name type="scientific">Pseudocercospora fijiensis (strain CIRAD86)</name>
    <name type="common">Black leaf streak disease fungus</name>
    <name type="synonym">Mycosphaerella fijiensis</name>
    <dbReference type="NCBI Taxonomy" id="383855"/>
    <lineage>
        <taxon>Eukaryota</taxon>
        <taxon>Fungi</taxon>
        <taxon>Dikarya</taxon>
        <taxon>Ascomycota</taxon>
        <taxon>Pezizomycotina</taxon>
        <taxon>Dothideomycetes</taxon>
        <taxon>Dothideomycetidae</taxon>
        <taxon>Mycosphaerellales</taxon>
        <taxon>Mycosphaerellaceae</taxon>
        <taxon>Pseudocercospora</taxon>
    </lineage>
</organism>
<evidence type="ECO:0000313" key="8">
    <source>
        <dbReference type="Proteomes" id="UP000016932"/>
    </source>
</evidence>